<evidence type="ECO:0000256" key="7">
    <source>
        <dbReference type="HAMAP-Rule" id="MF_00178"/>
    </source>
</evidence>
<evidence type="ECO:0000313" key="8">
    <source>
        <dbReference type="EMBL" id="CAL2101770.1"/>
    </source>
</evidence>
<keyword evidence="9" id="KW-1185">Reference proteome</keyword>
<comment type="caution">
    <text evidence="8">The sequence shown here is derived from an EMBL/GenBank/DDBJ whole genome shotgun (WGS) entry which is preliminary data.</text>
</comment>
<dbReference type="EMBL" id="CAXJIO010000010">
    <property type="protein sequence ID" value="CAL2101770.1"/>
    <property type="molecule type" value="Genomic_DNA"/>
</dbReference>
<dbReference type="NCBIfam" id="TIGR00114">
    <property type="entry name" value="lumazine-synth"/>
    <property type="match status" value="1"/>
</dbReference>
<dbReference type="Gene3D" id="3.40.50.960">
    <property type="entry name" value="Lumazine/riboflavin synthase"/>
    <property type="match status" value="1"/>
</dbReference>
<comment type="similarity">
    <text evidence="2 7">Belongs to the DMRL synthase family.</text>
</comment>
<evidence type="ECO:0000313" key="9">
    <source>
        <dbReference type="Proteomes" id="UP001497527"/>
    </source>
</evidence>
<sequence>MATTNLSHYDKASIPNAKSFRFGIVVSEWNPDITGNLHKGAIDTLLDCGATKENIISWDVPGSFELVYGCKKMIESQKVDAIIAIGNVIQGETKHFDFVCEGVTQGIVDLNIKYDIPVIFCVLTDNTKQQSIDRSGGKLGNKGVECAVAAIKMAAIKNTGTSTSEIGF</sequence>
<feature type="binding site" evidence="7">
    <location>
        <begin position="87"/>
        <end position="89"/>
    </location>
    <ligand>
        <name>5-amino-6-(D-ribitylamino)uracil</name>
        <dbReference type="ChEBI" id="CHEBI:15934"/>
    </ligand>
</feature>
<feature type="binding site" evidence="7">
    <location>
        <begin position="63"/>
        <end position="65"/>
    </location>
    <ligand>
        <name>5-amino-6-(D-ribitylamino)uracil</name>
        <dbReference type="ChEBI" id="CHEBI:15934"/>
    </ligand>
</feature>
<feature type="active site" description="Proton donor" evidence="7">
    <location>
        <position position="95"/>
    </location>
</feature>
<protein>
    <recommendedName>
        <fullName evidence="3 7">6,7-dimethyl-8-ribityllumazine synthase</fullName>
        <shortName evidence="7">DMRL synthase</shortName>
        <shortName evidence="7">LS</shortName>
        <shortName evidence="7">Lumazine synthase</shortName>
        <ecNumber evidence="3 7">2.5.1.78</ecNumber>
    </recommendedName>
</protein>
<dbReference type="InterPro" id="IPR034964">
    <property type="entry name" value="LS"/>
</dbReference>
<evidence type="ECO:0000256" key="2">
    <source>
        <dbReference type="ARBA" id="ARBA00007424"/>
    </source>
</evidence>
<dbReference type="Pfam" id="PF00885">
    <property type="entry name" value="DMRL_synthase"/>
    <property type="match status" value="1"/>
</dbReference>
<reference evidence="8 9" key="1">
    <citation type="submission" date="2024-05" db="EMBL/GenBank/DDBJ databases">
        <authorList>
            <person name="Duchaud E."/>
        </authorList>
    </citation>
    <scope>NUCLEOTIDE SEQUENCE [LARGE SCALE GENOMIC DNA]</scope>
    <source>
        <strain evidence="8">Ena-SAMPLE-TAB-13-05-2024-13:56:06:370-140308</strain>
    </source>
</reference>
<dbReference type="EC" id="2.5.1.78" evidence="3 7"/>
<dbReference type="GO" id="GO:0000906">
    <property type="term" value="F:6,7-dimethyl-8-ribityllumazine synthase activity"/>
    <property type="evidence" value="ECO:0007669"/>
    <property type="project" value="UniProtKB-EC"/>
</dbReference>
<dbReference type="SUPFAM" id="SSF52121">
    <property type="entry name" value="Lumazine synthase"/>
    <property type="match status" value="1"/>
</dbReference>
<evidence type="ECO:0000256" key="6">
    <source>
        <dbReference type="ARBA" id="ARBA00048785"/>
    </source>
</evidence>
<feature type="binding site" evidence="7">
    <location>
        <position position="29"/>
    </location>
    <ligand>
        <name>5-amino-6-(D-ribitylamino)uracil</name>
        <dbReference type="ChEBI" id="CHEBI:15934"/>
    </ligand>
</feature>
<feature type="binding site" evidence="7">
    <location>
        <position position="120"/>
    </location>
    <ligand>
        <name>5-amino-6-(D-ribitylamino)uracil</name>
        <dbReference type="ChEBI" id="CHEBI:15934"/>
    </ligand>
</feature>
<comment type="pathway">
    <text evidence="1 7">Cofactor biosynthesis; riboflavin biosynthesis; riboflavin from 2-hydroxy-3-oxobutyl phosphate and 5-amino-6-(D-ribitylamino)uracil: step 1/2.</text>
</comment>
<dbReference type="HAMAP" id="MF_00178">
    <property type="entry name" value="Lumazine_synth"/>
    <property type="match status" value="1"/>
</dbReference>
<dbReference type="InterPro" id="IPR002180">
    <property type="entry name" value="LS/RS"/>
</dbReference>
<accession>A0ABM9P872</accession>
<feature type="binding site" evidence="7">
    <location>
        <begin position="92"/>
        <end position="93"/>
    </location>
    <ligand>
        <name>(2S)-2-hydroxy-3-oxobutyl phosphate</name>
        <dbReference type="ChEBI" id="CHEBI:58830"/>
    </ligand>
</feature>
<name>A0ABM9P872_9FLAO</name>
<dbReference type="PANTHER" id="PTHR21058:SF0">
    <property type="entry name" value="6,7-DIMETHYL-8-RIBITYLLUMAZINE SYNTHASE"/>
    <property type="match status" value="1"/>
</dbReference>
<dbReference type="Proteomes" id="UP001497527">
    <property type="component" value="Unassembled WGS sequence"/>
</dbReference>
<dbReference type="PANTHER" id="PTHR21058">
    <property type="entry name" value="6,7-DIMETHYL-8-RIBITYLLUMAZINE SYNTHASE DMRL SYNTHASE LUMAZINE SYNTHASE"/>
    <property type="match status" value="1"/>
</dbReference>
<proteinExistence type="inferred from homology"/>
<evidence type="ECO:0000256" key="5">
    <source>
        <dbReference type="ARBA" id="ARBA00022679"/>
    </source>
</evidence>
<dbReference type="CDD" id="cd09209">
    <property type="entry name" value="Lumazine_synthase-I"/>
    <property type="match status" value="1"/>
</dbReference>
<dbReference type="InterPro" id="IPR036467">
    <property type="entry name" value="LS/RS_sf"/>
</dbReference>
<gene>
    <name evidence="7 8" type="primary">ribH</name>
    <name evidence="8" type="ORF">T190423A01A_10333</name>
</gene>
<evidence type="ECO:0000256" key="3">
    <source>
        <dbReference type="ARBA" id="ARBA00012664"/>
    </source>
</evidence>
<keyword evidence="4 7" id="KW-0686">Riboflavin biosynthesis</keyword>
<comment type="catalytic activity">
    <reaction evidence="6 7">
        <text>(2S)-2-hydroxy-3-oxobutyl phosphate + 5-amino-6-(D-ribitylamino)uracil = 6,7-dimethyl-8-(1-D-ribityl)lumazine + phosphate + 2 H2O + H(+)</text>
        <dbReference type="Rhea" id="RHEA:26152"/>
        <dbReference type="ChEBI" id="CHEBI:15377"/>
        <dbReference type="ChEBI" id="CHEBI:15378"/>
        <dbReference type="ChEBI" id="CHEBI:15934"/>
        <dbReference type="ChEBI" id="CHEBI:43474"/>
        <dbReference type="ChEBI" id="CHEBI:58201"/>
        <dbReference type="ChEBI" id="CHEBI:58830"/>
        <dbReference type="EC" id="2.5.1.78"/>
    </reaction>
</comment>
<organism evidence="8 9">
    <name type="scientific">Tenacibaculum polynesiense</name>
    <dbReference type="NCBI Taxonomy" id="3137857"/>
    <lineage>
        <taxon>Bacteria</taxon>
        <taxon>Pseudomonadati</taxon>
        <taxon>Bacteroidota</taxon>
        <taxon>Flavobacteriia</taxon>
        <taxon>Flavobacteriales</taxon>
        <taxon>Flavobacteriaceae</taxon>
        <taxon>Tenacibaculum</taxon>
    </lineage>
</organism>
<evidence type="ECO:0000256" key="1">
    <source>
        <dbReference type="ARBA" id="ARBA00004917"/>
    </source>
</evidence>
<keyword evidence="5 7" id="KW-0808">Transferase</keyword>
<dbReference type="RefSeq" id="WP_348715079.1">
    <property type="nucleotide sequence ID" value="NZ_CAXJIO010000010.1"/>
</dbReference>
<evidence type="ECO:0000256" key="4">
    <source>
        <dbReference type="ARBA" id="ARBA00022619"/>
    </source>
</evidence>
<comment type="function">
    <text evidence="7">Catalyzes the formation of 6,7-dimethyl-8-ribityllumazine by condensation of 5-amino-6-(D-ribitylamino)uracil with 3,4-dihydroxy-2-butanone 4-phosphate. This is the penultimate step in the biosynthesis of riboflavin.</text>
</comment>
<feature type="binding site" evidence="7">
    <location>
        <position position="134"/>
    </location>
    <ligand>
        <name>(2S)-2-hydroxy-3-oxobutyl phosphate</name>
        <dbReference type="ChEBI" id="CHEBI:58830"/>
    </ligand>
</feature>